<feature type="domain" description="ABC transporter" evidence="9">
    <location>
        <begin position="452"/>
        <end position="684"/>
    </location>
</feature>
<keyword evidence="5 8" id="KW-1133">Transmembrane helix</keyword>
<dbReference type="InterPro" id="IPR003593">
    <property type="entry name" value="AAA+_ATPase"/>
</dbReference>
<evidence type="ECO:0000313" key="12">
    <source>
        <dbReference type="Proteomes" id="UP001551675"/>
    </source>
</evidence>
<dbReference type="PANTHER" id="PTHR43394:SF1">
    <property type="entry name" value="ATP-BINDING CASSETTE SUB-FAMILY B MEMBER 10, MITOCHONDRIAL"/>
    <property type="match status" value="1"/>
</dbReference>
<feature type="domain" description="ABC transmembrane type-1" evidence="10">
    <location>
        <begin position="39"/>
        <end position="323"/>
    </location>
</feature>
<evidence type="ECO:0000313" key="11">
    <source>
        <dbReference type="EMBL" id="MEV0972966.1"/>
    </source>
</evidence>
<evidence type="ECO:0000256" key="5">
    <source>
        <dbReference type="ARBA" id="ARBA00022989"/>
    </source>
</evidence>
<dbReference type="GO" id="GO:0005524">
    <property type="term" value="F:ATP binding"/>
    <property type="evidence" value="ECO:0007669"/>
    <property type="project" value="UniProtKB-KW"/>
</dbReference>
<dbReference type="Gene3D" id="3.40.50.300">
    <property type="entry name" value="P-loop containing nucleotide triphosphate hydrolases"/>
    <property type="match status" value="1"/>
</dbReference>
<evidence type="ECO:0000256" key="1">
    <source>
        <dbReference type="ARBA" id="ARBA00004651"/>
    </source>
</evidence>
<feature type="transmembrane region" description="Helical" evidence="8">
    <location>
        <begin position="181"/>
        <end position="197"/>
    </location>
</feature>
<dbReference type="InterPro" id="IPR027417">
    <property type="entry name" value="P-loop_NTPase"/>
</dbReference>
<dbReference type="Pfam" id="PF00664">
    <property type="entry name" value="ABC_membrane"/>
    <property type="match status" value="1"/>
</dbReference>
<keyword evidence="4 11" id="KW-0067">ATP-binding</keyword>
<dbReference type="PROSITE" id="PS00211">
    <property type="entry name" value="ABC_TRANSPORTER_1"/>
    <property type="match status" value="1"/>
</dbReference>
<feature type="transmembrane region" description="Helical" evidence="8">
    <location>
        <begin position="36"/>
        <end position="55"/>
    </location>
</feature>
<dbReference type="SMART" id="SM00382">
    <property type="entry name" value="AAA"/>
    <property type="match status" value="1"/>
</dbReference>
<comment type="subcellular location">
    <subcellularLocation>
        <location evidence="1">Cell membrane</location>
        <topology evidence="1">Multi-pass membrane protein</topology>
    </subcellularLocation>
</comment>
<dbReference type="Proteomes" id="UP001551675">
    <property type="component" value="Unassembled WGS sequence"/>
</dbReference>
<keyword evidence="6 8" id="KW-0472">Membrane</keyword>
<dbReference type="PANTHER" id="PTHR43394">
    <property type="entry name" value="ATP-DEPENDENT PERMEASE MDL1, MITOCHONDRIAL"/>
    <property type="match status" value="1"/>
</dbReference>
<name>A0ABV3GMW3_MICGL</name>
<dbReference type="SUPFAM" id="SSF90123">
    <property type="entry name" value="ABC transporter transmembrane region"/>
    <property type="match status" value="1"/>
</dbReference>
<evidence type="ECO:0000256" key="7">
    <source>
        <dbReference type="SAM" id="MobiDB-lite"/>
    </source>
</evidence>
<proteinExistence type="predicted"/>
<feature type="region of interest" description="Disordered" evidence="7">
    <location>
        <begin position="1"/>
        <end position="20"/>
    </location>
</feature>
<dbReference type="Gene3D" id="1.20.1560.10">
    <property type="entry name" value="ABC transporter type 1, transmembrane domain"/>
    <property type="match status" value="1"/>
</dbReference>
<dbReference type="Pfam" id="PF00005">
    <property type="entry name" value="ABC_tran"/>
    <property type="match status" value="1"/>
</dbReference>
<feature type="transmembrane region" description="Helical" evidence="8">
    <location>
        <begin position="75"/>
        <end position="95"/>
    </location>
</feature>
<organism evidence="11 12">
    <name type="scientific">Microtetraspora glauca</name>
    <dbReference type="NCBI Taxonomy" id="1996"/>
    <lineage>
        <taxon>Bacteria</taxon>
        <taxon>Bacillati</taxon>
        <taxon>Actinomycetota</taxon>
        <taxon>Actinomycetes</taxon>
        <taxon>Streptosporangiales</taxon>
        <taxon>Streptosporangiaceae</taxon>
        <taxon>Microtetraspora</taxon>
    </lineage>
</organism>
<accession>A0ABV3GMW3</accession>
<dbReference type="InterPro" id="IPR039421">
    <property type="entry name" value="Type_1_exporter"/>
</dbReference>
<feature type="transmembrane region" description="Helical" evidence="8">
    <location>
        <begin position="262"/>
        <end position="283"/>
    </location>
</feature>
<feature type="compositionally biased region" description="Basic and acidic residues" evidence="7">
    <location>
        <begin position="443"/>
        <end position="466"/>
    </location>
</feature>
<dbReference type="RefSeq" id="WP_358138403.1">
    <property type="nucleotide sequence ID" value="NZ_JBFALK010000019.1"/>
</dbReference>
<evidence type="ECO:0000256" key="3">
    <source>
        <dbReference type="ARBA" id="ARBA00022741"/>
    </source>
</evidence>
<evidence type="ECO:0000256" key="8">
    <source>
        <dbReference type="SAM" id="Phobius"/>
    </source>
</evidence>
<evidence type="ECO:0000256" key="2">
    <source>
        <dbReference type="ARBA" id="ARBA00022692"/>
    </source>
</evidence>
<sequence length="691" mass="74274">MPDSSGPAAEATPYPPASSAPRTWRRVARLFRPHRPAVLLVLVLVAAFSAFNAAVPLLSQVVIDRALFGPGGPDLPLLAGLAALAAAAACAVGAVDLGQTWVSARTAQRVVRSLREEMYDRLQRMPLDFFATTRGGEIQSRLSGDTAQVEHAIKDTLPGVLAGVLGFVVAGVAMVALSPPLAGAAVVLAPVAFWVSSRSGRALKKLSGVSQQARAELSSIAAERLSLGAVILTRVHGRSEDERAAFAAESGRLARLQVRSGLAAQLVLSVAHVFFVLTPYLVFLTAGLTREMTPGTLLAFIVLQSRLYQPLGQILQISAELRSVQGAFERVFEYLDLRPEAREREAREREAREPEAREPEAREREAREREAREPEAREREAREREAREREAREREAREREAREPEIHRHWPGAMAVRGVAFSYPVARAPGGEQGAEEGAEEGGEQRGEQGGEQRHGQGREPGTDHGHAALREVGIDIPAGSTVLVVGPSGSGKSTLGHLLAGLRRPTEGSVVIDGTEVRGPLPGRLCIVPQDPFLFQGSVAENLRYADPGASPEELVRVCEITRIHERIMALPGGYEARVGERGALFSGGERQRVALARALLADASVLVLDEATSALDPLTEAEVVEAILAERRGRTTVVITHRFGVLDSFDTVVALERGRVAEQGAPGDLRGEPHGLYARMVRAQTGAAR</sequence>
<evidence type="ECO:0000259" key="10">
    <source>
        <dbReference type="PROSITE" id="PS50929"/>
    </source>
</evidence>
<dbReference type="SUPFAM" id="SSF52540">
    <property type="entry name" value="P-loop containing nucleoside triphosphate hydrolases"/>
    <property type="match status" value="1"/>
</dbReference>
<keyword evidence="3" id="KW-0547">Nucleotide-binding</keyword>
<dbReference type="InterPro" id="IPR036640">
    <property type="entry name" value="ABC1_TM_sf"/>
</dbReference>
<feature type="transmembrane region" description="Helical" evidence="8">
    <location>
        <begin position="157"/>
        <end position="175"/>
    </location>
</feature>
<feature type="region of interest" description="Disordered" evidence="7">
    <location>
        <begin position="427"/>
        <end position="466"/>
    </location>
</feature>
<feature type="region of interest" description="Disordered" evidence="7">
    <location>
        <begin position="343"/>
        <end position="387"/>
    </location>
</feature>
<evidence type="ECO:0000259" key="9">
    <source>
        <dbReference type="PROSITE" id="PS50893"/>
    </source>
</evidence>
<dbReference type="PROSITE" id="PS50929">
    <property type="entry name" value="ABC_TM1F"/>
    <property type="match status" value="1"/>
</dbReference>
<gene>
    <name evidence="11" type="ORF">AB0I59_30550</name>
</gene>
<evidence type="ECO:0000256" key="6">
    <source>
        <dbReference type="ARBA" id="ARBA00023136"/>
    </source>
</evidence>
<keyword evidence="12" id="KW-1185">Reference proteome</keyword>
<dbReference type="InterPro" id="IPR011527">
    <property type="entry name" value="ABC1_TM_dom"/>
</dbReference>
<protein>
    <submittedName>
        <fullName evidence="11">ABC transporter ATP-binding protein</fullName>
    </submittedName>
</protein>
<evidence type="ECO:0000256" key="4">
    <source>
        <dbReference type="ARBA" id="ARBA00022840"/>
    </source>
</evidence>
<dbReference type="InterPro" id="IPR017871">
    <property type="entry name" value="ABC_transporter-like_CS"/>
</dbReference>
<dbReference type="InterPro" id="IPR003439">
    <property type="entry name" value="ABC_transporter-like_ATP-bd"/>
</dbReference>
<dbReference type="EMBL" id="JBFALK010000019">
    <property type="protein sequence ID" value="MEV0972966.1"/>
    <property type="molecule type" value="Genomic_DNA"/>
</dbReference>
<comment type="caution">
    <text evidence="11">The sequence shown here is derived from an EMBL/GenBank/DDBJ whole genome shotgun (WGS) entry which is preliminary data.</text>
</comment>
<keyword evidence="2 8" id="KW-0812">Transmembrane</keyword>
<dbReference type="PROSITE" id="PS50893">
    <property type="entry name" value="ABC_TRANSPORTER_2"/>
    <property type="match status" value="1"/>
</dbReference>
<reference evidence="11 12" key="1">
    <citation type="submission" date="2024-06" db="EMBL/GenBank/DDBJ databases">
        <title>The Natural Products Discovery Center: Release of the First 8490 Sequenced Strains for Exploring Actinobacteria Biosynthetic Diversity.</title>
        <authorList>
            <person name="Kalkreuter E."/>
            <person name="Kautsar S.A."/>
            <person name="Yang D."/>
            <person name="Bader C.D."/>
            <person name="Teijaro C.N."/>
            <person name="Fluegel L."/>
            <person name="Davis C.M."/>
            <person name="Simpson J.R."/>
            <person name="Lauterbach L."/>
            <person name="Steele A.D."/>
            <person name="Gui C."/>
            <person name="Meng S."/>
            <person name="Li G."/>
            <person name="Viehrig K."/>
            <person name="Ye F."/>
            <person name="Su P."/>
            <person name="Kiefer A.F."/>
            <person name="Nichols A."/>
            <person name="Cepeda A.J."/>
            <person name="Yan W."/>
            <person name="Fan B."/>
            <person name="Jiang Y."/>
            <person name="Adhikari A."/>
            <person name="Zheng C.-J."/>
            <person name="Schuster L."/>
            <person name="Cowan T.M."/>
            <person name="Smanski M.J."/>
            <person name="Chevrette M.G."/>
            <person name="De Carvalho L.P.S."/>
            <person name="Shen B."/>
        </authorList>
    </citation>
    <scope>NUCLEOTIDE SEQUENCE [LARGE SCALE GENOMIC DNA]</scope>
    <source>
        <strain evidence="11 12">NPDC050100</strain>
    </source>
</reference>